<accession>A0A346XW30</accession>
<dbReference type="GO" id="GO:0016887">
    <property type="term" value="F:ATP hydrolysis activity"/>
    <property type="evidence" value="ECO:0007669"/>
    <property type="project" value="InterPro"/>
</dbReference>
<dbReference type="InterPro" id="IPR003593">
    <property type="entry name" value="AAA+_ATPase"/>
</dbReference>
<dbReference type="CDD" id="cd03220">
    <property type="entry name" value="ABC_KpsT_Wzt"/>
    <property type="match status" value="1"/>
</dbReference>
<dbReference type="InterPro" id="IPR027417">
    <property type="entry name" value="P-loop_NTPase"/>
</dbReference>
<dbReference type="InterPro" id="IPR017871">
    <property type="entry name" value="ABC_transporter-like_CS"/>
</dbReference>
<dbReference type="GO" id="GO:0140359">
    <property type="term" value="F:ABC-type transporter activity"/>
    <property type="evidence" value="ECO:0007669"/>
    <property type="project" value="InterPro"/>
</dbReference>
<dbReference type="PANTHER" id="PTHR46743:SF2">
    <property type="entry name" value="TEICHOIC ACIDS EXPORT ATP-BINDING PROTEIN TAGH"/>
    <property type="match status" value="1"/>
</dbReference>
<dbReference type="PROSITE" id="PS00211">
    <property type="entry name" value="ABC_TRANSPORTER_1"/>
    <property type="match status" value="1"/>
</dbReference>
<keyword evidence="7" id="KW-1185">Reference proteome</keyword>
<dbReference type="Proteomes" id="UP000264006">
    <property type="component" value="Chromosome"/>
</dbReference>
<keyword evidence="4 6" id="KW-0067">ATP-binding</keyword>
<dbReference type="SUPFAM" id="SSF52540">
    <property type="entry name" value="P-loop containing nucleoside triphosphate hydrolases"/>
    <property type="match status" value="1"/>
</dbReference>
<reference evidence="6 7" key="1">
    <citation type="submission" date="2018-09" db="EMBL/GenBank/DDBJ databases">
        <title>Complete genome sequence of Euzebya sp. DY32-46 isolated from seawater of Pacific Ocean.</title>
        <authorList>
            <person name="Xu L."/>
            <person name="Wu Y.-H."/>
            <person name="Xu X.-W."/>
        </authorList>
    </citation>
    <scope>NUCLEOTIDE SEQUENCE [LARGE SCALE GENOMIC DNA]</scope>
    <source>
        <strain evidence="6 7">DY32-46</strain>
    </source>
</reference>
<dbReference type="SMART" id="SM00382">
    <property type="entry name" value="AAA"/>
    <property type="match status" value="1"/>
</dbReference>
<evidence type="ECO:0000256" key="2">
    <source>
        <dbReference type="ARBA" id="ARBA00022448"/>
    </source>
</evidence>
<dbReference type="GO" id="GO:0005524">
    <property type="term" value="F:ATP binding"/>
    <property type="evidence" value="ECO:0007669"/>
    <property type="project" value="UniProtKB-KW"/>
</dbReference>
<evidence type="ECO:0000256" key="1">
    <source>
        <dbReference type="ARBA" id="ARBA00005417"/>
    </source>
</evidence>
<gene>
    <name evidence="6" type="ORF">DVS28_a1736</name>
</gene>
<evidence type="ECO:0000313" key="7">
    <source>
        <dbReference type="Proteomes" id="UP000264006"/>
    </source>
</evidence>
<dbReference type="PANTHER" id="PTHR46743">
    <property type="entry name" value="TEICHOIC ACIDS EXPORT ATP-BINDING PROTEIN TAGH"/>
    <property type="match status" value="1"/>
</dbReference>
<evidence type="ECO:0000313" key="6">
    <source>
        <dbReference type="EMBL" id="AXV06427.1"/>
    </source>
</evidence>
<proteinExistence type="inferred from homology"/>
<comment type="similarity">
    <text evidence="1">Belongs to the ABC transporter superfamily.</text>
</comment>
<dbReference type="InterPro" id="IPR015860">
    <property type="entry name" value="ABC_transpr_TagH-like"/>
</dbReference>
<dbReference type="AlphaFoldDB" id="A0A346XW30"/>
<organism evidence="6 7">
    <name type="scientific">Euzebya pacifica</name>
    <dbReference type="NCBI Taxonomy" id="1608957"/>
    <lineage>
        <taxon>Bacteria</taxon>
        <taxon>Bacillati</taxon>
        <taxon>Actinomycetota</taxon>
        <taxon>Nitriliruptoria</taxon>
        <taxon>Euzebyales</taxon>
    </lineage>
</organism>
<evidence type="ECO:0000256" key="4">
    <source>
        <dbReference type="ARBA" id="ARBA00022840"/>
    </source>
</evidence>
<keyword evidence="2" id="KW-0813">Transport</keyword>
<keyword evidence="3" id="KW-0547">Nucleotide-binding</keyword>
<dbReference type="RefSeq" id="WP_114591080.1">
    <property type="nucleotide sequence ID" value="NZ_CP031165.1"/>
</dbReference>
<dbReference type="Pfam" id="PF00005">
    <property type="entry name" value="ABC_tran"/>
    <property type="match status" value="1"/>
</dbReference>
<evidence type="ECO:0000259" key="5">
    <source>
        <dbReference type="PROSITE" id="PS50893"/>
    </source>
</evidence>
<dbReference type="EMBL" id="CP031165">
    <property type="protein sequence ID" value="AXV06427.1"/>
    <property type="molecule type" value="Genomic_DNA"/>
</dbReference>
<dbReference type="GO" id="GO:0016020">
    <property type="term" value="C:membrane"/>
    <property type="evidence" value="ECO:0007669"/>
    <property type="project" value="InterPro"/>
</dbReference>
<sequence length="245" mass="26384">MAEAPAVVVEDIVMQYRVREDRTAGRRLGGLLPGGRPVSRIDALRGVSLEVPRGQRLGIVGRNGSGKSTLMSIIAGLRQPTSGRVLVSDYPVMLGVSAVLNRDLSGYQNVLLGCTALGMRREEARRRAPEILGYAGVSASAGRPMRTYSSGMRARLGFAIATVVEPEILLVDEALATGDAEFRRRGRERVKSIADRAGAVVLVSHTMRDVRDNCDRVVWLDDGRVVMDGPVDEVTAAYEAGDGRP</sequence>
<dbReference type="OrthoDB" id="9778870at2"/>
<dbReference type="KEGG" id="euz:DVS28_a1736"/>
<dbReference type="Gene3D" id="3.40.50.300">
    <property type="entry name" value="P-loop containing nucleotide triphosphate hydrolases"/>
    <property type="match status" value="1"/>
</dbReference>
<dbReference type="InterPro" id="IPR050683">
    <property type="entry name" value="Bact_Polysacc_Export_ATP-bd"/>
</dbReference>
<name>A0A346XW30_9ACTN</name>
<dbReference type="PROSITE" id="PS50893">
    <property type="entry name" value="ABC_TRANSPORTER_2"/>
    <property type="match status" value="1"/>
</dbReference>
<protein>
    <submittedName>
        <fullName evidence="6">Teichoic acid export ATP-binding protein TagH</fullName>
    </submittedName>
</protein>
<dbReference type="InterPro" id="IPR003439">
    <property type="entry name" value="ABC_transporter-like_ATP-bd"/>
</dbReference>
<feature type="domain" description="ABC transporter" evidence="5">
    <location>
        <begin position="7"/>
        <end position="240"/>
    </location>
</feature>
<evidence type="ECO:0000256" key="3">
    <source>
        <dbReference type="ARBA" id="ARBA00022741"/>
    </source>
</evidence>